<dbReference type="InterPro" id="IPR001261">
    <property type="entry name" value="ArgE/DapE_CS"/>
</dbReference>
<dbReference type="AlphaFoldDB" id="A0A4D7AKJ9"/>
<dbReference type="InterPro" id="IPR050072">
    <property type="entry name" value="Peptidase_M20A"/>
</dbReference>
<dbReference type="RefSeq" id="WP_136890693.1">
    <property type="nucleotide sequence ID" value="NZ_CP034413.3"/>
</dbReference>
<dbReference type="SUPFAM" id="SSF53187">
    <property type="entry name" value="Zn-dependent exopeptidases"/>
    <property type="match status" value="1"/>
</dbReference>
<dbReference type="GO" id="GO:0046872">
    <property type="term" value="F:metal ion binding"/>
    <property type="evidence" value="ECO:0007669"/>
    <property type="project" value="UniProtKB-KW"/>
</dbReference>
<keyword evidence="3 6" id="KW-0378">Hydrolase</keyword>
<dbReference type="Gene3D" id="3.40.630.10">
    <property type="entry name" value="Zn peptidases"/>
    <property type="match status" value="1"/>
</dbReference>
<dbReference type="SUPFAM" id="SSF55031">
    <property type="entry name" value="Bacterial exopeptidase dimerisation domain"/>
    <property type="match status" value="1"/>
</dbReference>
<evidence type="ECO:0000259" key="5">
    <source>
        <dbReference type="Pfam" id="PF07687"/>
    </source>
</evidence>
<evidence type="ECO:0000256" key="1">
    <source>
        <dbReference type="ARBA" id="ARBA00001947"/>
    </source>
</evidence>
<dbReference type="PROSITE" id="PS00758">
    <property type="entry name" value="ARGE_DAPE_CPG2_1"/>
    <property type="match status" value="1"/>
</dbReference>
<organism evidence="6 7">
    <name type="scientific">Dysosmobacter welbionis</name>
    <dbReference type="NCBI Taxonomy" id="2093857"/>
    <lineage>
        <taxon>Bacteria</taxon>
        <taxon>Bacillati</taxon>
        <taxon>Bacillota</taxon>
        <taxon>Clostridia</taxon>
        <taxon>Eubacteriales</taxon>
        <taxon>Oscillospiraceae</taxon>
        <taxon>Dysosmobacter</taxon>
    </lineage>
</organism>
<dbReference type="Proteomes" id="UP000298642">
    <property type="component" value="Chromosome"/>
</dbReference>
<protein>
    <submittedName>
        <fullName evidence="6">M20/M25/M40 family metallo-hydrolase</fullName>
    </submittedName>
</protein>
<name>A0A4D7AKJ9_9FIRM</name>
<dbReference type="PANTHER" id="PTHR43808">
    <property type="entry name" value="ACETYLORNITHINE DEACETYLASE"/>
    <property type="match status" value="1"/>
</dbReference>
<evidence type="ECO:0000313" key="7">
    <source>
        <dbReference type="Proteomes" id="UP000298642"/>
    </source>
</evidence>
<reference evidence="7" key="1">
    <citation type="submission" date="2018-12" db="EMBL/GenBank/DDBJ databases">
        <title>Dusodibacter welbiota gen. nov., sp. nov., isolated from human faeces and emended description of the Oscillibacter genus.</title>
        <authorList>
            <person name="Le Roy T."/>
            <person name="Van der Smissen P."/>
            <person name="Delzenne N."/>
            <person name="Muccioli G."/>
            <person name="Collet J.F."/>
            <person name="Cani P.D."/>
        </authorList>
    </citation>
    <scope>NUCLEOTIDE SEQUENCE [LARGE SCALE GENOMIC DNA]</scope>
    <source>
        <strain evidence="7">J115</strain>
    </source>
</reference>
<proteinExistence type="predicted"/>
<dbReference type="GO" id="GO:0016787">
    <property type="term" value="F:hydrolase activity"/>
    <property type="evidence" value="ECO:0007669"/>
    <property type="project" value="UniProtKB-KW"/>
</dbReference>
<feature type="domain" description="Peptidase M20 dimerisation" evidence="5">
    <location>
        <begin position="194"/>
        <end position="295"/>
    </location>
</feature>
<gene>
    <name evidence="6" type="ORF">EIO64_01160</name>
</gene>
<dbReference type="InterPro" id="IPR036264">
    <property type="entry name" value="Bact_exopeptidase_dim_dom"/>
</dbReference>
<dbReference type="EMBL" id="CP034413">
    <property type="protein sequence ID" value="QCI57998.1"/>
    <property type="molecule type" value="Genomic_DNA"/>
</dbReference>
<evidence type="ECO:0000256" key="4">
    <source>
        <dbReference type="ARBA" id="ARBA00022833"/>
    </source>
</evidence>
<comment type="cofactor">
    <cofactor evidence="1">
        <name>Zn(2+)</name>
        <dbReference type="ChEBI" id="CHEBI:29105"/>
    </cofactor>
</comment>
<evidence type="ECO:0000256" key="3">
    <source>
        <dbReference type="ARBA" id="ARBA00022801"/>
    </source>
</evidence>
<evidence type="ECO:0000256" key="2">
    <source>
        <dbReference type="ARBA" id="ARBA00022723"/>
    </source>
</evidence>
<keyword evidence="2" id="KW-0479">Metal-binding</keyword>
<dbReference type="Gene3D" id="3.30.70.360">
    <property type="match status" value="1"/>
</dbReference>
<evidence type="ECO:0000313" key="6">
    <source>
        <dbReference type="EMBL" id="QCI57998.1"/>
    </source>
</evidence>
<dbReference type="InterPro" id="IPR011650">
    <property type="entry name" value="Peptidase_M20_dimer"/>
</dbReference>
<accession>A0A4D7AKJ9</accession>
<keyword evidence="4" id="KW-0862">Zinc</keyword>
<sequence>MEDAKRQTLARIVRAGAEEMLPRQLALLEQICAIDSGTGNEAGNAAVTGLLEPVLSELGARTERVTEPGLGTHLVARVRPEQPRGKVLLAAHLDTVFGPGFAEKHHFHIEGEWAHGLGAGDCKSGVLISLFGALILKKAGLLPPWELTYLFTCDEETGSRSGRKVYAREAQDAALALVFEGGRERDGRPRFVTSRRGVILGTVDVAGREAHAGKAYLEGRSAVLELAHQIIRLYSFNDYEKGIYYNVAPISGGRPNGVVAGEARGEFCVAGIPENADFPVIQARLDSMADQVTVEGCRVQVTYRTLFPAMERNAANHSAYLRAAEAAELLGWEPEEIADPAATDGAYLSTYGVPTVDALSAIAEQIHTTEERVRIPSIRDRTALCAAMLGLLG</sequence>
<dbReference type="Pfam" id="PF01546">
    <property type="entry name" value="Peptidase_M20"/>
    <property type="match status" value="1"/>
</dbReference>
<dbReference type="KEGG" id="obj:EIO64_01160"/>
<dbReference type="Pfam" id="PF07687">
    <property type="entry name" value="M20_dimer"/>
    <property type="match status" value="1"/>
</dbReference>
<dbReference type="InterPro" id="IPR002933">
    <property type="entry name" value="Peptidase_M20"/>
</dbReference>
<keyword evidence="7" id="KW-1185">Reference proteome</keyword>
<dbReference type="PANTHER" id="PTHR43808:SF9">
    <property type="entry name" value="BLL0789 PROTEIN"/>
    <property type="match status" value="1"/>
</dbReference>